<evidence type="ECO:0000256" key="3">
    <source>
        <dbReference type="ARBA" id="ARBA00023163"/>
    </source>
</evidence>
<protein>
    <submittedName>
        <fullName evidence="6">Transcriptional regulator, RpiR family</fullName>
    </submittedName>
</protein>
<dbReference type="CDD" id="cd05013">
    <property type="entry name" value="SIS_RpiR"/>
    <property type="match status" value="1"/>
</dbReference>
<dbReference type="GO" id="GO:1901135">
    <property type="term" value="P:carbohydrate derivative metabolic process"/>
    <property type="evidence" value="ECO:0007669"/>
    <property type="project" value="InterPro"/>
</dbReference>
<dbReference type="EMBL" id="FOXO01000016">
    <property type="protein sequence ID" value="SFQ03927.1"/>
    <property type="molecule type" value="Genomic_DNA"/>
</dbReference>
<accession>A0A1I5V997</accession>
<reference evidence="7" key="1">
    <citation type="submission" date="2016-10" db="EMBL/GenBank/DDBJ databases">
        <authorList>
            <person name="Varghese N."/>
            <person name="Submissions S."/>
        </authorList>
    </citation>
    <scope>NUCLEOTIDE SEQUENCE [LARGE SCALE GENOMIC DNA]</scope>
    <source>
        <strain evidence="7">P18</strain>
    </source>
</reference>
<dbReference type="InterPro" id="IPR009057">
    <property type="entry name" value="Homeodomain-like_sf"/>
</dbReference>
<dbReference type="Pfam" id="PF01380">
    <property type="entry name" value="SIS"/>
    <property type="match status" value="1"/>
</dbReference>
<dbReference type="InterPro" id="IPR046348">
    <property type="entry name" value="SIS_dom_sf"/>
</dbReference>
<dbReference type="GO" id="GO:0097367">
    <property type="term" value="F:carbohydrate derivative binding"/>
    <property type="evidence" value="ECO:0007669"/>
    <property type="project" value="InterPro"/>
</dbReference>
<evidence type="ECO:0000259" key="4">
    <source>
        <dbReference type="PROSITE" id="PS51071"/>
    </source>
</evidence>
<dbReference type="Gene3D" id="3.40.50.10490">
    <property type="entry name" value="Glucose-6-phosphate isomerase like protein, domain 1"/>
    <property type="match status" value="1"/>
</dbReference>
<dbReference type="GO" id="GO:0003677">
    <property type="term" value="F:DNA binding"/>
    <property type="evidence" value="ECO:0007669"/>
    <property type="project" value="UniProtKB-KW"/>
</dbReference>
<proteinExistence type="predicted"/>
<evidence type="ECO:0000313" key="7">
    <source>
        <dbReference type="Proteomes" id="UP000182624"/>
    </source>
</evidence>
<evidence type="ECO:0000259" key="5">
    <source>
        <dbReference type="PROSITE" id="PS51464"/>
    </source>
</evidence>
<dbReference type="PROSITE" id="PS51071">
    <property type="entry name" value="HTH_RPIR"/>
    <property type="match status" value="1"/>
</dbReference>
<keyword evidence="3" id="KW-0804">Transcription</keyword>
<dbReference type="InterPro" id="IPR000281">
    <property type="entry name" value="HTH_RpiR"/>
</dbReference>
<dbReference type="InterPro" id="IPR035472">
    <property type="entry name" value="RpiR-like_SIS"/>
</dbReference>
<dbReference type="PANTHER" id="PTHR30514:SF1">
    <property type="entry name" value="HTH-TYPE TRANSCRIPTIONAL REGULATOR HEXR-RELATED"/>
    <property type="match status" value="1"/>
</dbReference>
<dbReference type="AlphaFoldDB" id="A0A1I5V997"/>
<organism evidence="6 7">
    <name type="scientific">Butyrivibrio proteoclasticus</name>
    <dbReference type="NCBI Taxonomy" id="43305"/>
    <lineage>
        <taxon>Bacteria</taxon>
        <taxon>Bacillati</taxon>
        <taxon>Bacillota</taxon>
        <taxon>Clostridia</taxon>
        <taxon>Lachnospirales</taxon>
        <taxon>Lachnospiraceae</taxon>
        <taxon>Butyrivibrio</taxon>
    </lineage>
</organism>
<dbReference type="Gene3D" id="1.10.10.10">
    <property type="entry name" value="Winged helix-like DNA-binding domain superfamily/Winged helix DNA-binding domain"/>
    <property type="match status" value="1"/>
</dbReference>
<evidence type="ECO:0000256" key="1">
    <source>
        <dbReference type="ARBA" id="ARBA00023015"/>
    </source>
</evidence>
<name>A0A1I5V997_9FIRM</name>
<dbReference type="Pfam" id="PF01418">
    <property type="entry name" value="HTH_6"/>
    <property type="match status" value="1"/>
</dbReference>
<sequence>MQGYIGSAEKMAAEHILRDPNIVIENGIRELAKKVYVSPATIVRLTKHLGFDGYKQFRQAVLYELAQYNGKQRDNSDSIRKDDSIKTIIDKTTSRNIMTLQETQQLLDVDRVEECTKLIADARCLRMFGMGASLCVAEDAYLKFLRVNKLCLIAQDWHSQYLIAKNSQPEDVAIFISYSGETSEMIKCMEAIGINHTPSILITRFAPSTMSKMADHVLYTPASESLFRSGATSSRIAQLNTVDILFTAYATANYEYCINQINSTHIEKNSEN</sequence>
<dbReference type="SUPFAM" id="SSF46689">
    <property type="entry name" value="Homeodomain-like"/>
    <property type="match status" value="1"/>
</dbReference>
<keyword evidence="2" id="KW-0238">DNA-binding</keyword>
<evidence type="ECO:0000256" key="2">
    <source>
        <dbReference type="ARBA" id="ARBA00023125"/>
    </source>
</evidence>
<dbReference type="PANTHER" id="PTHR30514">
    <property type="entry name" value="GLUCOKINASE"/>
    <property type="match status" value="1"/>
</dbReference>
<dbReference type="GO" id="GO:0003700">
    <property type="term" value="F:DNA-binding transcription factor activity"/>
    <property type="evidence" value="ECO:0007669"/>
    <property type="project" value="InterPro"/>
</dbReference>
<dbReference type="InterPro" id="IPR036388">
    <property type="entry name" value="WH-like_DNA-bd_sf"/>
</dbReference>
<feature type="domain" description="HTH rpiR-type" evidence="4">
    <location>
        <begin position="1"/>
        <end position="68"/>
    </location>
</feature>
<keyword evidence="7" id="KW-1185">Reference proteome</keyword>
<dbReference type="InterPro" id="IPR001347">
    <property type="entry name" value="SIS_dom"/>
</dbReference>
<keyword evidence="1" id="KW-0805">Transcription regulation</keyword>
<dbReference type="InterPro" id="IPR047640">
    <property type="entry name" value="RpiR-like"/>
</dbReference>
<dbReference type="SUPFAM" id="SSF53697">
    <property type="entry name" value="SIS domain"/>
    <property type="match status" value="1"/>
</dbReference>
<dbReference type="Proteomes" id="UP000182624">
    <property type="component" value="Unassembled WGS sequence"/>
</dbReference>
<feature type="domain" description="SIS" evidence="5">
    <location>
        <begin position="115"/>
        <end position="255"/>
    </location>
</feature>
<gene>
    <name evidence="6" type="ORF">SAMN04487928_11626</name>
</gene>
<evidence type="ECO:0000313" key="6">
    <source>
        <dbReference type="EMBL" id="SFQ03927.1"/>
    </source>
</evidence>
<dbReference type="PROSITE" id="PS51464">
    <property type="entry name" value="SIS"/>
    <property type="match status" value="1"/>
</dbReference>